<dbReference type="InterPro" id="IPR011304">
    <property type="entry name" value="L-lactate_DH"/>
</dbReference>
<comment type="subunit">
    <text evidence="6">Homotetramer.</text>
</comment>
<dbReference type="GO" id="GO:0004459">
    <property type="term" value="F:L-lactate dehydrogenase (NAD+) activity"/>
    <property type="evidence" value="ECO:0007669"/>
    <property type="project" value="UniProtKB-EC"/>
</dbReference>
<dbReference type="NCBIfam" id="TIGR01771">
    <property type="entry name" value="L-LDH-NAD"/>
    <property type="match status" value="1"/>
</dbReference>
<accession>A0ABY7AC54</accession>
<dbReference type="Proteomes" id="UP001163115">
    <property type="component" value="Chromosome"/>
</dbReference>
<dbReference type="InterPro" id="IPR036291">
    <property type="entry name" value="NAD(P)-bd_dom_sf"/>
</dbReference>
<sequence length="319" mass="34539">MELQKRKIIIAGAGHVGSHAGYALISQGLCEEIVYIDVDENKARAQAMDLFDSTVYLQKRCLVRAGNYTDAADGDLFIVAAGPLPDMSKGQTRMDTLRETIAIIKDVVEGIRSSGFHGIILNISNPADVVTHYIQRVLDYPAEKIFSTSTTLDSARLRRAISEAVGVDQKSILAYALGEHGESQMAAWSAVTIGGKPLFQLMEEQPERYGSLDLKAIAAEGKAGGWHILAGKGSTEFGIGAAIAEVVRAVFGDENRVLPVSTLLTGQYGENGVYASVPSLLNRHGVAEVIELNLTEEELEEFHKSCQTMKENFKLALTL</sequence>
<dbReference type="EC" id="1.1.1.27" evidence="3 6"/>
<dbReference type="Pfam" id="PF00056">
    <property type="entry name" value="Ldh_1_N"/>
    <property type="match status" value="1"/>
</dbReference>
<proteinExistence type="inferred from homology"/>
<dbReference type="PRINTS" id="PR00086">
    <property type="entry name" value="LLDHDRGNASE"/>
</dbReference>
<comment type="subcellular location">
    <subcellularLocation>
        <location evidence="6">Cytoplasm</location>
    </subcellularLocation>
</comment>
<evidence type="ECO:0000256" key="6">
    <source>
        <dbReference type="HAMAP-Rule" id="MF_00488"/>
    </source>
</evidence>
<dbReference type="PANTHER" id="PTHR43128:SF31">
    <property type="entry name" value="L-LACTATE DEHYDROGENASE"/>
    <property type="match status" value="1"/>
</dbReference>
<feature type="binding site" evidence="6">
    <location>
        <position position="42"/>
    </location>
    <ligand>
        <name>NAD(+)</name>
        <dbReference type="ChEBI" id="CHEBI:57540"/>
    </ligand>
</feature>
<dbReference type="SUPFAM" id="SSF51735">
    <property type="entry name" value="NAD(P)-binding Rossmann-fold domains"/>
    <property type="match status" value="1"/>
</dbReference>
<evidence type="ECO:0000256" key="5">
    <source>
        <dbReference type="ARBA" id="ARBA00023027"/>
    </source>
</evidence>
<name>A0ABY7AC54_9FIRM</name>
<feature type="binding site" evidence="6">
    <location>
        <begin position="153"/>
        <end position="156"/>
    </location>
    <ligand>
        <name>substrate</name>
    </ligand>
</feature>
<dbReference type="InterPro" id="IPR015955">
    <property type="entry name" value="Lactate_DH/Glyco_Ohase_4_C"/>
</dbReference>
<comment type="catalytic activity">
    <reaction evidence="6">
        <text>(S)-lactate + NAD(+) = pyruvate + NADH + H(+)</text>
        <dbReference type="Rhea" id="RHEA:23444"/>
        <dbReference type="ChEBI" id="CHEBI:15361"/>
        <dbReference type="ChEBI" id="CHEBI:15378"/>
        <dbReference type="ChEBI" id="CHEBI:16651"/>
        <dbReference type="ChEBI" id="CHEBI:57540"/>
        <dbReference type="ChEBI" id="CHEBI:57945"/>
        <dbReference type="EC" id="1.1.1.27"/>
    </reaction>
</comment>
<feature type="binding site" evidence="6">
    <location>
        <position position="235"/>
    </location>
    <ligand>
        <name>substrate</name>
    </ligand>
</feature>
<dbReference type="InterPro" id="IPR001557">
    <property type="entry name" value="L-lactate/malate_DH"/>
</dbReference>
<protein>
    <recommendedName>
        <fullName evidence="3 6">L-lactate dehydrogenase</fullName>
        <shortName evidence="6">L-LDH</shortName>
        <ecNumber evidence="3 6">1.1.1.27</ecNumber>
    </recommendedName>
</protein>
<dbReference type="RefSeq" id="WP_268115300.1">
    <property type="nucleotide sequence ID" value="NZ_CP113524.1"/>
</dbReference>
<gene>
    <name evidence="6" type="primary">ldh</name>
    <name evidence="9" type="ORF">OW255_00685</name>
</gene>
<evidence type="ECO:0000259" key="7">
    <source>
        <dbReference type="Pfam" id="PF00056"/>
    </source>
</evidence>
<feature type="binding site" evidence="6">
    <location>
        <position position="93"/>
    </location>
    <ligand>
        <name>substrate</name>
    </ligand>
</feature>
<dbReference type="Pfam" id="PF02866">
    <property type="entry name" value="Ldh_1_C"/>
    <property type="match status" value="1"/>
</dbReference>
<dbReference type="InterPro" id="IPR001236">
    <property type="entry name" value="Lactate/malate_DH_N"/>
</dbReference>
<comment type="caution">
    <text evidence="6">Lacks conserved residue(s) required for the propagation of feature annotation.</text>
</comment>
<dbReference type="HAMAP" id="MF_00488">
    <property type="entry name" value="Lactate_dehydrog"/>
    <property type="match status" value="1"/>
</dbReference>
<feature type="active site" description="Proton acceptor" evidence="6">
    <location>
        <position position="180"/>
    </location>
</feature>
<feature type="binding site" evidence="6">
    <location>
        <position position="68"/>
    </location>
    <ligand>
        <name>NAD(+)</name>
        <dbReference type="ChEBI" id="CHEBI:57540"/>
    </ligand>
</feature>
<dbReference type="SUPFAM" id="SSF56327">
    <property type="entry name" value="LDH C-terminal domain-like"/>
    <property type="match status" value="1"/>
</dbReference>
<feature type="binding site" evidence="6">
    <location>
        <begin position="123"/>
        <end position="125"/>
    </location>
    <ligand>
        <name>NAD(+)</name>
        <dbReference type="ChEBI" id="CHEBI:57540"/>
    </ligand>
</feature>
<evidence type="ECO:0000313" key="10">
    <source>
        <dbReference type="Proteomes" id="UP001163115"/>
    </source>
</evidence>
<feature type="binding site" evidence="6">
    <location>
        <begin position="125"/>
        <end position="128"/>
    </location>
    <ligand>
        <name>substrate</name>
    </ligand>
</feature>
<dbReference type="Gene3D" id="3.40.50.720">
    <property type="entry name" value="NAD(P)-binding Rossmann-like Domain"/>
    <property type="match status" value="1"/>
</dbReference>
<feature type="domain" description="Lactate/malate dehydrogenase N-terminal" evidence="7">
    <location>
        <begin position="7"/>
        <end position="146"/>
    </location>
</feature>
<feature type="binding site" evidence="6">
    <location>
        <position position="16"/>
    </location>
    <ligand>
        <name>NAD(+)</name>
        <dbReference type="ChEBI" id="CHEBI:57540"/>
    </ligand>
</feature>
<comment type="function">
    <text evidence="6">Catalyzes the conversion of lactate to pyruvate.</text>
</comment>
<dbReference type="InterPro" id="IPR022383">
    <property type="entry name" value="Lactate/malate_DH_C"/>
</dbReference>
<feature type="binding site" evidence="6">
    <location>
        <position position="37"/>
    </location>
    <ligand>
        <name>NAD(+)</name>
        <dbReference type="ChEBI" id="CHEBI:57540"/>
    </ligand>
</feature>
<keyword evidence="10" id="KW-1185">Reference proteome</keyword>
<keyword evidence="4 6" id="KW-0560">Oxidoreductase</keyword>
<reference evidence="9" key="1">
    <citation type="submission" date="2022-11" db="EMBL/GenBank/DDBJ databases">
        <title>Lacrimispora xylanolytica sy1, complete genome.</title>
        <authorList>
            <person name="Choi S."/>
        </authorList>
    </citation>
    <scope>NUCLEOTIDE SEQUENCE</scope>
    <source>
        <strain evidence="9">Sy1</strain>
    </source>
</reference>
<comment type="similarity">
    <text evidence="2 6">Belongs to the LDH/MDH superfamily. LDH family.</text>
</comment>
<dbReference type="EMBL" id="CP113524">
    <property type="protein sequence ID" value="WAJ24077.1"/>
    <property type="molecule type" value="Genomic_DNA"/>
</dbReference>
<feature type="domain" description="Lactate/malate dehydrogenase C-terminal" evidence="8">
    <location>
        <begin position="150"/>
        <end position="316"/>
    </location>
</feature>
<evidence type="ECO:0000256" key="4">
    <source>
        <dbReference type="ARBA" id="ARBA00023002"/>
    </source>
</evidence>
<evidence type="ECO:0000256" key="1">
    <source>
        <dbReference type="ARBA" id="ARBA00004843"/>
    </source>
</evidence>
<dbReference type="PANTHER" id="PTHR43128">
    <property type="entry name" value="L-2-HYDROXYCARBOXYLATE DEHYDROGENASE (NAD(P)(+))"/>
    <property type="match status" value="1"/>
</dbReference>
<keyword evidence="5 6" id="KW-0520">NAD</keyword>
<dbReference type="PIRSF" id="PIRSF000102">
    <property type="entry name" value="Lac_mal_DH"/>
    <property type="match status" value="1"/>
</dbReference>
<comment type="pathway">
    <text evidence="1 6">Fermentation; pyruvate fermentation to lactate; (S)-lactate from pyruvate: step 1/1.</text>
</comment>
<keyword evidence="6" id="KW-0963">Cytoplasm</keyword>
<evidence type="ECO:0000256" key="3">
    <source>
        <dbReference type="ARBA" id="ARBA00012967"/>
    </source>
</evidence>
<dbReference type="CDD" id="cd05291">
    <property type="entry name" value="HicDH_like"/>
    <property type="match status" value="1"/>
</dbReference>
<dbReference type="Gene3D" id="3.90.110.10">
    <property type="entry name" value="Lactate dehydrogenase/glycoside hydrolase, family 4, C-terminal"/>
    <property type="match status" value="1"/>
</dbReference>
<feature type="binding site" evidence="6">
    <location>
        <position position="148"/>
    </location>
    <ligand>
        <name>NAD(+)</name>
        <dbReference type="ChEBI" id="CHEBI:57540"/>
    </ligand>
</feature>
<evidence type="ECO:0000313" key="9">
    <source>
        <dbReference type="EMBL" id="WAJ24077.1"/>
    </source>
</evidence>
<organism evidence="9 10">
    <name type="scientific">Lacrimispora xylanolytica</name>
    <dbReference type="NCBI Taxonomy" id="29375"/>
    <lineage>
        <taxon>Bacteria</taxon>
        <taxon>Bacillati</taxon>
        <taxon>Bacillota</taxon>
        <taxon>Clostridia</taxon>
        <taxon>Lachnospirales</taxon>
        <taxon>Lachnospiraceae</taxon>
        <taxon>Lacrimispora</taxon>
    </lineage>
</organism>
<evidence type="ECO:0000259" key="8">
    <source>
        <dbReference type="Pfam" id="PF02866"/>
    </source>
</evidence>
<evidence type="ECO:0000256" key="2">
    <source>
        <dbReference type="ARBA" id="ARBA00006054"/>
    </source>
</evidence>